<feature type="non-terminal residue" evidence="1">
    <location>
        <position position="421"/>
    </location>
</feature>
<dbReference type="EMBL" id="JASPKZ010001618">
    <property type="protein sequence ID" value="KAJ9597307.1"/>
    <property type="molecule type" value="Genomic_DNA"/>
</dbReference>
<evidence type="ECO:0000313" key="1">
    <source>
        <dbReference type="EMBL" id="KAJ9597307.1"/>
    </source>
</evidence>
<feature type="non-terminal residue" evidence="1">
    <location>
        <position position="1"/>
    </location>
</feature>
<dbReference type="Proteomes" id="UP001233999">
    <property type="component" value="Unassembled WGS sequence"/>
</dbReference>
<dbReference type="AlphaFoldDB" id="A0AAD8AE25"/>
<accession>A0AAD8AE25</accession>
<reference evidence="1" key="1">
    <citation type="journal article" date="2023" name="IScience">
        <title>Live-bearing cockroach genome reveals convergent evolutionary mechanisms linked to viviparity in insects and beyond.</title>
        <authorList>
            <person name="Fouks B."/>
            <person name="Harrison M.C."/>
            <person name="Mikhailova A.A."/>
            <person name="Marchal E."/>
            <person name="English S."/>
            <person name="Carruthers M."/>
            <person name="Jennings E.C."/>
            <person name="Chiamaka E.L."/>
            <person name="Frigard R.A."/>
            <person name="Pippel M."/>
            <person name="Attardo G.M."/>
            <person name="Benoit J.B."/>
            <person name="Bornberg-Bauer E."/>
            <person name="Tobe S.S."/>
        </authorList>
    </citation>
    <scope>NUCLEOTIDE SEQUENCE</scope>
    <source>
        <strain evidence="1">Stay&amp;Tobe</strain>
    </source>
</reference>
<comment type="caution">
    <text evidence="1">The sequence shown here is derived from an EMBL/GenBank/DDBJ whole genome shotgun (WGS) entry which is preliminary data.</text>
</comment>
<reference evidence="1" key="2">
    <citation type="submission" date="2023-05" db="EMBL/GenBank/DDBJ databases">
        <authorList>
            <person name="Fouks B."/>
        </authorList>
    </citation>
    <scope>NUCLEOTIDE SEQUENCE</scope>
    <source>
        <strain evidence="1">Stay&amp;Tobe</strain>
        <tissue evidence="1">Testes</tissue>
    </source>
</reference>
<sequence>ELLNTSATLEWLNELIASLVLVKFHRTKYTEHYRDPNLIQGMTSKIRFVCMYLMNSGYEIEGGWNGREFEEYCSEFHQGSLKTFLKNKVVKWARVRSPVGAVFLGDKCQENFKAQTVPEIMWLSSSSVSLSSSSFTGVESNGKLPHLQFPMKDLPSGRITMGGWDGVFFLNKSVKFISHIIIQFVCLANGMLYVKPYVFTLTPTRTPFYPIPAFGHQRIIAFPATYHVTCSLETEVLGRQIFSLFDAQRNLYSGFLRPEISIDNGRVIPNLLNCPDFDPMESLELIRTCLIFNTSHLSQSEIPAYAFYVLHRTEESMMPPMVMLQIVTLNCMLSFISSRFKLLSQFHLYFLTSNSPRLLAPQPLCECVPHMSTFKATTLPFASFCVSHVCLPFVLYDFVFPYLVATLKCIWILYTKFWIGE</sequence>
<evidence type="ECO:0000313" key="2">
    <source>
        <dbReference type="Proteomes" id="UP001233999"/>
    </source>
</evidence>
<organism evidence="1 2">
    <name type="scientific">Diploptera punctata</name>
    <name type="common">Pacific beetle cockroach</name>
    <dbReference type="NCBI Taxonomy" id="6984"/>
    <lineage>
        <taxon>Eukaryota</taxon>
        <taxon>Metazoa</taxon>
        <taxon>Ecdysozoa</taxon>
        <taxon>Arthropoda</taxon>
        <taxon>Hexapoda</taxon>
        <taxon>Insecta</taxon>
        <taxon>Pterygota</taxon>
        <taxon>Neoptera</taxon>
        <taxon>Polyneoptera</taxon>
        <taxon>Dictyoptera</taxon>
        <taxon>Blattodea</taxon>
        <taxon>Blaberoidea</taxon>
        <taxon>Blaberidae</taxon>
        <taxon>Diplopterinae</taxon>
        <taxon>Diploptera</taxon>
    </lineage>
</organism>
<proteinExistence type="predicted"/>
<gene>
    <name evidence="1" type="ORF">L9F63_011828</name>
</gene>
<name>A0AAD8AE25_DIPPU</name>
<protein>
    <submittedName>
        <fullName evidence="1">Uncharacterized protein</fullName>
    </submittedName>
</protein>
<keyword evidence="2" id="KW-1185">Reference proteome</keyword>